<dbReference type="PANTHER" id="PTHR34573">
    <property type="entry name" value="VKC DOMAIN-CONTAINING PROTEIN"/>
    <property type="match status" value="1"/>
</dbReference>
<evidence type="ECO:0000259" key="11">
    <source>
        <dbReference type="SMART" id="SM00756"/>
    </source>
</evidence>
<evidence type="ECO:0000256" key="1">
    <source>
        <dbReference type="ARBA" id="ARBA00004141"/>
    </source>
</evidence>
<dbReference type="SMART" id="SM00756">
    <property type="entry name" value="VKc"/>
    <property type="match status" value="1"/>
</dbReference>
<evidence type="ECO:0000256" key="4">
    <source>
        <dbReference type="ARBA" id="ARBA00022719"/>
    </source>
</evidence>
<feature type="transmembrane region" description="Helical" evidence="10">
    <location>
        <begin position="61"/>
        <end position="79"/>
    </location>
</feature>
<keyword evidence="7 10" id="KW-0472">Membrane</keyword>
<dbReference type="AlphaFoldDB" id="A0A812U7Y3"/>
<dbReference type="Gene3D" id="3.40.30.10">
    <property type="entry name" value="Glutaredoxin"/>
    <property type="match status" value="1"/>
</dbReference>
<sequence length="374" mass="40010">MQALWPVGAVAGLGAVDCAYLTYSKVTQVPLACPVEGGCTEVHRETGSDVLNSSFASIGPLPLSALGLVAYLAVAALSVSPQNKDLLFWLCLTMALSSLGLTGILIFVLQAPCPYCAASAFISAMLLTLVETQRARDAAREMRGAAGGATVVPTNDWASMLGFVAVEPTPNSSNSSNSSSSAVAEASVVSVEAEPRRAVLGLSGLLALGALRGGTMPSRRLQSAWAYFTLVERYKPNHPPVLSDSSKAEMALARHLQKIGAACYSTWWCPHCQEQRESFGKQAVEVAPFVECSSKSRQQLPVCRDADIESYPTWIINGKKYLGGRDLSDIAEKSGFTEYPPEAFKPRDDQLLEYIWGPPEPEEPYDPLASSDNV</sequence>
<comment type="similarity">
    <text evidence="2">Belongs to the VKOR family.</text>
</comment>
<keyword evidence="9" id="KW-0676">Redox-active center</keyword>
<evidence type="ECO:0000256" key="7">
    <source>
        <dbReference type="ARBA" id="ARBA00023136"/>
    </source>
</evidence>
<keyword evidence="13" id="KW-1185">Reference proteome</keyword>
<dbReference type="Gene3D" id="1.20.1440.130">
    <property type="entry name" value="VKOR domain"/>
    <property type="match status" value="1"/>
</dbReference>
<keyword evidence="4" id="KW-0874">Quinone</keyword>
<name>A0A812U7Y3_9DINO</name>
<evidence type="ECO:0000256" key="3">
    <source>
        <dbReference type="ARBA" id="ARBA00022692"/>
    </source>
</evidence>
<gene>
    <name evidence="12" type="primary">LTO1</name>
    <name evidence="12" type="ORF">SNAT2548_LOCUS31211</name>
</gene>
<protein>
    <submittedName>
        <fullName evidence="12">LTO1 protein</fullName>
    </submittedName>
</protein>
<dbReference type="Proteomes" id="UP000604046">
    <property type="component" value="Unassembled WGS sequence"/>
</dbReference>
<dbReference type="Pfam" id="PF07884">
    <property type="entry name" value="VKOR"/>
    <property type="match status" value="1"/>
</dbReference>
<proteinExistence type="inferred from homology"/>
<evidence type="ECO:0000256" key="8">
    <source>
        <dbReference type="ARBA" id="ARBA00023157"/>
    </source>
</evidence>
<dbReference type="InterPro" id="IPR036249">
    <property type="entry name" value="Thioredoxin-like_sf"/>
</dbReference>
<keyword evidence="3 10" id="KW-0812">Transmembrane</keyword>
<dbReference type="InterPro" id="IPR012932">
    <property type="entry name" value="VKOR"/>
</dbReference>
<feature type="domain" description="Vitamin K epoxide reductase" evidence="11">
    <location>
        <begin position="1"/>
        <end position="134"/>
    </location>
</feature>
<evidence type="ECO:0000256" key="5">
    <source>
        <dbReference type="ARBA" id="ARBA00022989"/>
    </source>
</evidence>
<evidence type="ECO:0000256" key="10">
    <source>
        <dbReference type="SAM" id="Phobius"/>
    </source>
</evidence>
<dbReference type="CDD" id="cd12916">
    <property type="entry name" value="VKOR_1"/>
    <property type="match status" value="1"/>
</dbReference>
<dbReference type="PANTHER" id="PTHR34573:SF1">
    <property type="entry name" value="VITAMIN K EPOXIDE REDUCTASE DOMAIN-CONTAINING PROTEIN"/>
    <property type="match status" value="1"/>
</dbReference>
<keyword evidence="6" id="KW-0560">Oxidoreductase</keyword>
<dbReference type="GO" id="GO:0016020">
    <property type="term" value="C:membrane"/>
    <property type="evidence" value="ECO:0007669"/>
    <property type="project" value="UniProtKB-SubCell"/>
</dbReference>
<dbReference type="InterPro" id="IPR044698">
    <property type="entry name" value="VKOR/LTO1"/>
</dbReference>
<feature type="transmembrane region" description="Helical" evidence="10">
    <location>
        <begin position="86"/>
        <end position="109"/>
    </location>
</feature>
<dbReference type="OrthoDB" id="343052at2759"/>
<evidence type="ECO:0000256" key="2">
    <source>
        <dbReference type="ARBA" id="ARBA00006214"/>
    </source>
</evidence>
<comment type="subcellular location">
    <subcellularLocation>
        <location evidence="1">Membrane</location>
        <topology evidence="1">Multi-pass membrane protein</topology>
    </subcellularLocation>
</comment>
<keyword evidence="5 10" id="KW-1133">Transmembrane helix</keyword>
<dbReference type="GO" id="GO:0048038">
    <property type="term" value="F:quinone binding"/>
    <property type="evidence" value="ECO:0007669"/>
    <property type="project" value="UniProtKB-KW"/>
</dbReference>
<evidence type="ECO:0000256" key="6">
    <source>
        <dbReference type="ARBA" id="ARBA00023002"/>
    </source>
</evidence>
<evidence type="ECO:0000313" key="13">
    <source>
        <dbReference type="Proteomes" id="UP000604046"/>
    </source>
</evidence>
<reference evidence="12" key="1">
    <citation type="submission" date="2021-02" db="EMBL/GenBank/DDBJ databases">
        <authorList>
            <person name="Dougan E. K."/>
            <person name="Rhodes N."/>
            <person name="Thang M."/>
            <person name="Chan C."/>
        </authorList>
    </citation>
    <scope>NUCLEOTIDE SEQUENCE</scope>
</reference>
<evidence type="ECO:0000256" key="9">
    <source>
        <dbReference type="ARBA" id="ARBA00023284"/>
    </source>
</evidence>
<accession>A0A812U7Y3</accession>
<dbReference type="GO" id="GO:0016491">
    <property type="term" value="F:oxidoreductase activity"/>
    <property type="evidence" value="ECO:0007669"/>
    <property type="project" value="UniProtKB-KW"/>
</dbReference>
<evidence type="ECO:0000313" key="12">
    <source>
        <dbReference type="EMBL" id="CAE7555490.1"/>
    </source>
</evidence>
<dbReference type="EMBL" id="CAJNDS010002645">
    <property type="protein sequence ID" value="CAE7555490.1"/>
    <property type="molecule type" value="Genomic_DNA"/>
</dbReference>
<dbReference type="SUPFAM" id="SSF52833">
    <property type="entry name" value="Thioredoxin-like"/>
    <property type="match status" value="1"/>
</dbReference>
<dbReference type="InterPro" id="IPR038354">
    <property type="entry name" value="VKOR_sf"/>
</dbReference>
<keyword evidence="8" id="KW-1015">Disulfide bond</keyword>
<organism evidence="12 13">
    <name type="scientific">Symbiodinium natans</name>
    <dbReference type="NCBI Taxonomy" id="878477"/>
    <lineage>
        <taxon>Eukaryota</taxon>
        <taxon>Sar</taxon>
        <taxon>Alveolata</taxon>
        <taxon>Dinophyceae</taxon>
        <taxon>Suessiales</taxon>
        <taxon>Symbiodiniaceae</taxon>
        <taxon>Symbiodinium</taxon>
    </lineage>
</organism>
<comment type="caution">
    <text evidence="12">The sequence shown here is derived from an EMBL/GenBank/DDBJ whole genome shotgun (WGS) entry which is preliminary data.</text>
</comment>